<dbReference type="InterPro" id="IPR017853">
    <property type="entry name" value="GH"/>
</dbReference>
<proteinExistence type="predicted"/>
<dbReference type="Proteomes" id="UP000317036">
    <property type="component" value="Unassembled WGS sequence"/>
</dbReference>
<protein>
    <submittedName>
        <fullName evidence="1">Uncharacterized protein</fullName>
    </submittedName>
</protein>
<keyword evidence="2" id="KW-1185">Reference proteome</keyword>
<dbReference type="OrthoDB" id="3681635at2"/>
<dbReference type="AlphaFoldDB" id="A0A559K6P8"/>
<evidence type="ECO:0000313" key="1">
    <source>
        <dbReference type="EMBL" id="TVY07815.1"/>
    </source>
</evidence>
<dbReference type="Gene3D" id="3.20.20.80">
    <property type="entry name" value="Glycosidases"/>
    <property type="match status" value="1"/>
</dbReference>
<comment type="caution">
    <text evidence="1">The sequence shown here is derived from an EMBL/GenBank/DDBJ whole genome shotgun (WGS) entry which is preliminary data.</text>
</comment>
<name>A0A559K6P8_9BACL</name>
<dbReference type="RefSeq" id="WP_144850919.1">
    <property type="nucleotide sequence ID" value="NZ_VNJI01000031.1"/>
</dbReference>
<dbReference type="EMBL" id="VNJI01000031">
    <property type="protein sequence ID" value="TVY07815.1"/>
    <property type="molecule type" value="Genomic_DNA"/>
</dbReference>
<dbReference type="SUPFAM" id="SSF51445">
    <property type="entry name" value="(Trans)glycosidases"/>
    <property type="match status" value="1"/>
</dbReference>
<gene>
    <name evidence="1" type="ORF">FPZ49_21915</name>
</gene>
<evidence type="ECO:0000313" key="2">
    <source>
        <dbReference type="Proteomes" id="UP000317036"/>
    </source>
</evidence>
<organism evidence="1 2">
    <name type="scientific">Paenibacillus cremeus</name>
    <dbReference type="NCBI Taxonomy" id="2163881"/>
    <lineage>
        <taxon>Bacteria</taxon>
        <taxon>Bacillati</taxon>
        <taxon>Bacillota</taxon>
        <taxon>Bacilli</taxon>
        <taxon>Bacillales</taxon>
        <taxon>Paenibacillaceae</taxon>
        <taxon>Paenibacillus</taxon>
    </lineage>
</organism>
<reference evidence="1 2" key="1">
    <citation type="submission" date="2019-07" db="EMBL/GenBank/DDBJ databases">
        <authorList>
            <person name="Kim J."/>
        </authorList>
    </citation>
    <scope>NUCLEOTIDE SEQUENCE [LARGE SCALE GENOMIC DNA]</scope>
    <source>
        <strain evidence="1 2">JC52</strain>
    </source>
</reference>
<sequence length="380" mass="41553">MEGGKHEIPLPKKGLNALRMNMVKAYFRVLLLILCLTLAVSSPAFAITTVKGQYLNNAVFLSHNYVKYTSFVNLVPDLADKMNTTYKVNYLFPNTGQLTSTGTIADASTELAQVKAFLNAIKTFEEAHGVHFNVVAWLNADSTTVDVTNTTVRSTIVNESKKLTSTTITGSYVSRATRAFDGVMLDLEPSGNDDTRYNAYKQLMIDIKNGIGSGKLTGVAAHQYGSGSVWSWSSTYYYYMARNVDLLVGMTYDSGSTSGSAYQAWMQQQATDILHAVSGQTWSNDANHPAPTNGVKVFIGQPAYPSKPSAGHDAAFEAMNYGLSGLDAGITALKNDTIDNSENWFNGAAVYLHTDGTGTDNYASWSTDWWQFGHYWLGSW</sequence>
<accession>A0A559K6P8</accession>